<accession>A0A176Q947</accession>
<name>A0A176Q947_9MICO</name>
<dbReference type="EMBL" id="CP044548">
    <property type="protein sequence ID" value="QFQ30626.1"/>
    <property type="molecule type" value="Genomic_DNA"/>
</dbReference>
<evidence type="ECO:0000313" key="3">
    <source>
        <dbReference type="EMBL" id="QFQ30626.1"/>
    </source>
</evidence>
<dbReference type="Proteomes" id="UP000076976">
    <property type="component" value="Unassembled WGS sequence"/>
</dbReference>
<dbReference type="GeneID" id="59161607"/>
<keyword evidence="1" id="KW-1133">Transmembrane helix</keyword>
<dbReference type="Proteomes" id="UP000271708">
    <property type="component" value="Chromosome"/>
</dbReference>
<sequence length="143" mass="15657">MSALQVAELVLGLALLLVVLLFAGLVLRRRAISGGYPLALAAVSRDGRRWRLGLLRLGPQTLSWYPVVSTRRRPGLEWDRAHLELSTPAEERITIPGLVGALRVDVGDHTTSEPTPLAVERGIYMAMRSWLESSPPGRDVNVA</sequence>
<keyword evidence="4" id="KW-1185">Reference proteome</keyword>
<keyword evidence="1" id="KW-0812">Transmembrane</keyword>
<dbReference type="EMBL" id="LQZG01000005">
    <property type="protein sequence ID" value="OAB86200.1"/>
    <property type="molecule type" value="Genomic_DNA"/>
</dbReference>
<proteinExistence type="predicted"/>
<reference evidence="3" key="3">
    <citation type="submission" date="2019-11" db="EMBL/GenBank/DDBJ databases">
        <authorList>
            <person name="Zhao Q."/>
        </authorList>
    </citation>
    <scope>NUCLEOTIDE SEQUENCE</scope>
    <source>
        <strain evidence="3">M714</strain>
    </source>
</reference>
<evidence type="ECO:0000313" key="4">
    <source>
        <dbReference type="Proteomes" id="UP000076976"/>
    </source>
</evidence>
<dbReference type="RefSeq" id="WP_068277819.1">
    <property type="nucleotide sequence ID" value="NZ_BAAAKD010000053.1"/>
</dbReference>
<feature type="transmembrane region" description="Helical" evidence="1">
    <location>
        <begin position="6"/>
        <end position="27"/>
    </location>
</feature>
<organism evidence="2 4">
    <name type="scientific">Janibacter melonis</name>
    <dbReference type="NCBI Taxonomy" id="262209"/>
    <lineage>
        <taxon>Bacteria</taxon>
        <taxon>Bacillati</taxon>
        <taxon>Actinomycetota</taxon>
        <taxon>Actinomycetes</taxon>
        <taxon>Micrococcales</taxon>
        <taxon>Intrasporangiaceae</taxon>
        <taxon>Janibacter</taxon>
    </lineage>
</organism>
<evidence type="ECO:0000313" key="5">
    <source>
        <dbReference type="Proteomes" id="UP000271708"/>
    </source>
</evidence>
<reference evidence="3 5" key="2">
    <citation type="submission" date="2019-09" db="EMBL/GenBank/DDBJ databases">
        <title>Complete Genome Sequence of Janibacter melonis M714 with both human health impact and industrial applications.</title>
        <authorList>
            <person name="Jin M."/>
            <person name="Zhao Q.R."/>
        </authorList>
    </citation>
    <scope>NUCLEOTIDE SEQUENCE [LARGE SCALE GENOMIC DNA]</scope>
    <source>
        <strain evidence="3 5">M714</strain>
    </source>
</reference>
<dbReference type="KEGG" id="jme:EEW87_010540"/>
<dbReference type="OrthoDB" id="4793422at2"/>
<evidence type="ECO:0000256" key="1">
    <source>
        <dbReference type="SAM" id="Phobius"/>
    </source>
</evidence>
<evidence type="ECO:0000313" key="2">
    <source>
        <dbReference type="EMBL" id="OAB86200.1"/>
    </source>
</evidence>
<dbReference type="Pfam" id="PF10739">
    <property type="entry name" value="DUF2550"/>
    <property type="match status" value="1"/>
</dbReference>
<protein>
    <submittedName>
        <fullName evidence="3">DUF2550 family protein</fullName>
    </submittedName>
</protein>
<keyword evidence="1" id="KW-0472">Membrane</keyword>
<dbReference type="STRING" id="262209.AWH69_14975"/>
<dbReference type="AlphaFoldDB" id="A0A176Q947"/>
<gene>
    <name evidence="2" type="ORF">AWH69_14975</name>
    <name evidence="3" type="ORF">EEW87_010540</name>
</gene>
<dbReference type="InterPro" id="IPR019675">
    <property type="entry name" value="DUF2550"/>
</dbReference>
<reference evidence="2 4" key="1">
    <citation type="submission" date="2016-01" db="EMBL/GenBank/DDBJ databases">
        <title>Janibacter melonis strain CD11_4 genome sequencing and assembly.</title>
        <authorList>
            <person name="Nair G.R."/>
            <person name="Kaur G."/>
            <person name="Chander A.M."/>
            <person name="Mayilraj S."/>
        </authorList>
    </citation>
    <scope>NUCLEOTIDE SEQUENCE [LARGE SCALE GENOMIC DNA]</scope>
    <source>
        <strain evidence="2 4">CD11-4</strain>
    </source>
</reference>